<comment type="subcellular location">
    <subcellularLocation>
        <location evidence="1">Cytoplasm</location>
    </subcellularLocation>
</comment>
<organism evidence="6 7">
    <name type="scientific">Syphacia muris</name>
    <dbReference type="NCBI Taxonomy" id="451379"/>
    <lineage>
        <taxon>Eukaryota</taxon>
        <taxon>Metazoa</taxon>
        <taxon>Ecdysozoa</taxon>
        <taxon>Nematoda</taxon>
        <taxon>Chromadorea</taxon>
        <taxon>Rhabditida</taxon>
        <taxon>Spirurina</taxon>
        <taxon>Oxyuridomorpha</taxon>
        <taxon>Oxyuroidea</taxon>
        <taxon>Oxyuridae</taxon>
        <taxon>Syphacia</taxon>
    </lineage>
</organism>
<dbReference type="GO" id="GO:0005737">
    <property type="term" value="C:cytoplasm"/>
    <property type="evidence" value="ECO:0007669"/>
    <property type="project" value="UniProtKB-SubCell"/>
</dbReference>
<dbReference type="Proteomes" id="UP000046393">
    <property type="component" value="Unplaced"/>
</dbReference>
<keyword evidence="6" id="KW-1185">Reference proteome</keyword>
<feature type="compositionally biased region" description="Basic residues" evidence="5">
    <location>
        <begin position="233"/>
        <end position="251"/>
    </location>
</feature>
<sequence length="286" mass="32120">MICFGLGMIEDGSSRRAPPSNSLSLMNDFGFGGGLFGGLMRHMEDFQNAAMNDPNSHVFTQSTMISYDGTNGGQPRIIEKSVRKTGDVKETRSSVRQGEDGIGDRMAIEHTIGNRTHVIEKKRDRDGRIREQQHFVNLDQNEAEDFDREFASRVRRNMGATSGERYRAIEHGPSSRSGQSAEVKTYVCFYCASVATTFFKNCLFLQADNASGGSAPIVTLVDDDAEEEDTSYRRHASSIRPSSAHRSRHRHEGPIIREIDDGEEEQRRDAKRRKGVFGRFFKANDE</sequence>
<evidence type="ECO:0000256" key="4">
    <source>
        <dbReference type="ARBA" id="ARBA00022553"/>
    </source>
</evidence>
<evidence type="ECO:0000313" key="6">
    <source>
        <dbReference type="Proteomes" id="UP000046393"/>
    </source>
</evidence>
<evidence type="ECO:0000256" key="2">
    <source>
        <dbReference type="ARBA" id="ARBA00008332"/>
    </source>
</evidence>
<dbReference type="STRING" id="451379.A0A0N5AE85"/>
<dbReference type="Pfam" id="PF10248">
    <property type="entry name" value="Mlf1IP"/>
    <property type="match status" value="1"/>
</dbReference>
<feature type="region of interest" description="Disordered" evidence="5">
    <location>
        <begin position="228"/>
        <end position="271"/>
    </location>
</feature>
<proteinExistence type="inferred from homology"/>
<evidence type="ECO:0000256" key="3">
    <source>
        <dbReference type="ARBA" id="ARBA00022490"/>
    </source>
</evidence>
<comment type="similarity">
    <text evidence="2">Belongs to the MLF family.</text>
</comment>
<evidence type="ECO:0000313" key="7">
    <source>
        <dbReference type="WBParaSite" id="SMUV_0000253301-mRNA-1"/>
    </source>
</evidence>
<dbReference type="AlphaFoldDB" id="A0A0N5AE85"/>
<evidence type="ECO:0000256" key="1">
    <source>
        <dbReference type="ARBA" id="ARBA00004496"/>
    </source>
</evidence>
<dbReference type="PANTHER" id="PTHR13105">
    <property type="entry name" value="MYELOID LEUKEMIA FACTOR"/>
    <property type="match status" value="1"/>
</dbReference>
<accession>A0A0N5AE85</accession>
<keyword evidence="4" id="KW-0597">Phosphoprotein</keyword>
<reference evidence="7" key="1">
    <citation type="submission" date="2016-04" db="UniProtKB">
        <authorList>
            <consortium name="WormBaseParasite"/>
        </authorList>
    </citation>
    <scope>IDENTIFICATION</scope>
</reference>
<evidence type="ECO:0000256" key="5">
    <source>
        <dbReference type="SAM" id="MobiDB-lite"/>
    </source>
</evidence>
<name>A0A0N5AE85_9BILA</name>
<protein>
    <submittedName>
        <fullName evidence="7">Myeloid leukemia factor</fullName>
    </submittedName>
</protein>
<dbReference type="InterPro" id="IPR019376">
    <property type="entry name" value="Myeloid_leukemia_factor"/>
</dbReference>
<keyword evidence="3" id="KW-0963">Cytoplasm</keyword>
<dbReference type="WBParaSite" id="SMUV_0000253301-mRNA-1">
    <property type="protein sequence ID" value="SMUV_0000253301-mRNA-1"/>
    <property type="gene ID" value="SMUV_0000253301"/>
</dbReference>